<dbReference type="InterPro" id="IPR003018">
    <property type="entry name" value="GAF"/>
</dbReference>
<proteinExistence type="predicted"/>
<keyword evidence="6" id="KW-0902">Two-component regulatory system</keyword>
<dbReference type="InterPro" id="IPR005467">
    <property type="entry name" value="His_kinase_dom"/>
</dbReference>
<sequence>MLIAPIPTNEVQRLESLSQYNLLDTAPEIEYDRVSHIASQLCQTPIAMVSLIDRDRQWVKSFYGLAVSVIPREVSLCAHTIINEQPLIVEDTTKDIRFWDNPAVTGQPYILFYAGIPLLSATGLPIGSLCVIDHQPRQLAASQQLALQALADQVMLLMELRRTNDQLRKARTDAVELAHQKAHLLATLSHEIRTPLHALEGYTQLLLDEEPHLNQQNSVLRLQTTGRTLVSLVNNILDYSKLQAGKLLLESIPFSLQELIQQALEMQAWQAKQKKLDLVSEIDTRLPARLEGDATRLLQVLLNLVSNALKFTQSGKVSVQAKLVSATPEAVTVKMEVSDTGIGIPQSSLASLFNEYTQVSAATTRLYGGSGLGLAITRQLLELMGSTLEVNSQEGRGSTFGFSLTLPIVEVATKRLSGLLRSDELLMAVDDNPMNTKILSHLISRYGGQVAVFNSPLEALESARNTPYKGILLDLYMPEMDGYELAERLQEIQPDVPLIALSADDSSETIERVKATGFRFFLRKPFLPDELIHMLTKFI</sequence>
<name>A0A6G9AQX2_9BACT</name>
<dbReference type="Gene3D" id="3.30.450.40">
    <property type="match status" value="1"/>
</dbReference>
<dbReference type="InterPro" id="IPR001789">
    <property type="entry name" value="Sig_transdc_resp-reg_receiver"/>
</dbReference>
<dbReference type="AlphaFoldDB" id="A0A6G9AQX2"/>
<keyword evidence="4" id="KW-0808">Transferase</keyword>
<evidence type="ECO:0000256" key="1">
    <source>
        <dbReference type="ARBA" id="ARBA00000085"/>
    </source>
</evidence>
<evidence type="ECO:0000256" key="5">
    <source>
        <dbReference type="ARBA" id="ARBA00022777"/>
    </source>
</evidence>
<dbReference type="Pfam" id="PF00072">
    <property type="entry name" value="Response_reg"/>
    <property type="match status" value="1"/>
</dbReference>
<dbReference type="CDD" id="cd16922">
    <property type="entry name" value="HATPase_EvgS-ArcB-TorS-like"/>
    <property type="match status" value="1"/>
</dbReference>
<dbReference type="SMART" id="SM00387">
    <property type="entry name" value="HATPase_c"/>
    <property type="match status" value="1"/>
</dbReference>
<gene>
    <name evidence="10" type="ORF">G8759_19690</name>
</gene>
<dbReference type="InterPro" id="IPR003661">
    <property type="entry name" value="HisK_dim/P_dom"/>
</dbReference>
<dbReference type="InterPro" id="IPR011006">
    <property type="entry name" value="CheY-like_superfamily"/>
</dbReference>
<keyword evidence="3 7" id="KW-0597">Phosphoprotein</keyword>
<dbReference type="Proteomes" id="UP000501802">
    <property type="component" value="Chromosome"/>
</dbReference>
<dbReference type="SUPFAM" id="SSF47384">
    <property type="entry name" value="Homodimeric domain of signal transducing histidine kinase"/>
    <property type="match status" value="1"/>
</dbReference>
<dbReference type="SMART" id="SM00388">
    <property type="entry name" value="HisKA"/>
    <property type="match status" value="1"/>
</dbReference>
<dbReference type="PANTHER" id="PTHR45339">
    <property type="entry name" value="HYBRID SIGNAL TRANSDUCTION HISTIDINE KINASE J"/>
    <property type="match status" value="1"/>
</dbReference>
<evidence type="ECO:0000256" key="2">
    <source>
        <dbReference type="ARBA" id="ARBA00012438"/>
    </source>
</evidence>
<dbReference type="PROSITE" id="PS50109">
    <property type="entry name" value="HIS_KIN"/>
    <property type="match status" value="1"/>
</dbReference>
<evidence type="ECO:0000259" key="9">
    <source>
        <dbReference type="PROSITE" id="PS50110"/>
    </source>
</evidence>
<dbReference type="SUPFAM" id="SSF55781">
    <property type="entry name" value="GAF domain-like"/>
    <property type="match status" value="1"/>
</dbReference>
<feature type="domain" description="Response regulatory" evidence="9">
    <location>
        <begin position="425"/>
        <end position="539"/>
    </location>
</feature>
<keyword evidence="5" id="KW-0418">Kinase</keyword>
<dbReference type="PRINTS" id="PR00344">
    <property type="entry name" value="BCTRLSENSOR"/>
</dbReference>
<dbReference type="GO" id="GO:0000155">
    <property type="term" value="F:phosphorelay sensor kinase activity"/>
    <property type="evidence" value="ECO:0007669"/>
    <property type="project" value="InterPro"/>
</dbReference>
<evidence type="ECO:0000256" key="3">
    <source>
        <dbReference type="ARBA" id="ARBA00022553"/>
    </source>
</evidence>
<dbReference type="PANTHER" id="PTHR45339:SF1">
    <property type="entry name" value="HYBRID SIGNAL TRANSDUCTION HISTIDINE KINASE J"/>
    <property type="match status" value="1"/>
</dbReference>
<dbReference type="SUPFAM" id="SSF52172">
    <property type="entry name" value="CheY-like"/>
    <property type="match status" value="1"/>
</dbReference>
<evidence type="ECO:0000256" key="4">
    <source>
        <dbReference type="ARBA" id="ARBA00022679"/>
    </source>
</evidence>
<dbReference type="InterPro" id="IPR036097">
    <property type="entry name" value="HisK_dim/P_sf"/>
</dbReference>
<reference evidence="10 11" key="1">
    <citation type="submission" date="2020-03" db="EMBL/GenBank/DDBJ databases">
        <authorList>
            <person name="Kim M.K."/>
        </authorList>
    </citation>
    <scope>NUCLEOTIDE SEQUENCE [LARGE SCALE GENOMIC DNA]</scope>
    <source>
        <strain evidence="10 11">BT328</strain>
    </source>
</reference>
<dbReference type="CDD" id="cd00082">
    <property type="entry name" value="HisKA"/>
    <property type="match status" value="1"/>
</dbReference>
<dbReference type="InterPro" id="IPR036890">
    <property type="entry name" value="HATPase_C_sf"/>
</dbReference>
<dbReference type="CDD" id="cd17546">
    <property type="entry name" value="REC_hyHK_CKI1_RcsC-like"/>
    <property type="match status" value="1"/>
</dbReference>
<feature type="domain" description="Histidine kinase" evidence="8">
    <location>
        <begin position="187"/>
        <end position="408"/>
    </location>
</feature>
<dbReference type="InterPro" id="IPR029016">
    <property type="entry name" value="GAF-like_dom_sf"/>
</dbReference>
<dbReference type="Gene3D" id="3.40.50.2300">
    <property type="match status" value="1"/>
</dbReference>
<dbReference type="Pfam" id="PF01590">
    <property type="entry name" value="GAF"/>
    <property type="match status" value="1"/>
</dbReference>
<dbReference type="KEGG" id="spib:G8759_19690"/>
<evidence type="ECO:0000256" key="6">
    <source>
        <dbReference type="ARBA" id="ARBA00023012"/>
    </source>
</evidence>
<evidence type="ECO:0000256" key="7">
    <source>
        <dbReference type="PROSITE-ProRule" id="PRU00169"/>
    </source>
</evidence>
<keyword evidence="11" id="KW-1185">Reference proteome</keyword>
<dbReference type="Gene3D" id="3.30.565.10">
    <property type="entry name" value="Histidine kinase-like ATPase, C-terminal domain"/>
    <property type="match status" value="1"/>
</dbReference>
<evidence type="ECO:0000259" key="8">
    <source>
        <dbReference type="PROSITE" id="PS50109"/>
    </source>
</evidence>
<dbReference type="SMART" id="SM00065">
    <property type="entry name" value="GAF"/>
    <property type="match status" value="1"/>
</dbReference>
<dbReference type="InterPro" id="IPR003594">
    <property type="entry name" value="HATPase_dom"/>
</dbReference>
<evidence type="ECO:0000313" key="10">
    <source>
        <dbReference type="EMBL" id="QIP14675.1"/>
    </source>
</evidence>
<dbReference type="FunFam" id="3.30.565.10:FF:000010">
    <property type="entry name" value="Sensor histidine kinase RcsC"/>
    <property type="match status" value="1"/>
</dbReference>
<dbReference type="Pfam" id="PF00512">
    <property type="entry name" value="HisKA"/>
    <property type="match status" value="1"/>
</dbReference>
<dbReference type="RefSeq" id="WP_167211206.1">
    <property type="nucleotide sequence ID" value="NZ_CP050063.1"/>
</dbReference>
<dbReference type="EC" id="2.7.13.3" evidence="2"/>
<protein>
    <recommendedName>
        <fullName evidence="2">histidine kinase</fullName>
        <ecNumber evidence="2">2.7.13.3</ecNumber>
    </recommendedName>
</protein>
<accession>A0A6G9AQX2</accession>
<dbReference type="Gene3D" id="1.10.287.130">
    <property type="match status" value="1"/>
</dbReference>
<dbReference type="PROSITE" id="PS50110">
    <property type="entry name" value="RESPONSE_REGULATORY"/>
    <property type="match status" value="1"/>
</dbReference>
<dbReference type="SMART" id="SM00448">
    <property type="entry name" value="REC"/>
    <property type="match status" value="1"/>
</dbReference>
<dbReference type="InterPro" id="IPR004358">
    <property type="entry name" value="Sig_transdc_His_kin-like_C"/>
</dbReference>
<dbReference type="Pfam" id="PF02518">
    <property type="entry name" value="HATPase_c"/>
    <property type="match status" value="1"/>
</dbReference>
<dbReference type="SUPFAM" id="SSF55874">
    <property type="entry name" value="ATPase domain of HSP90 chaperone/DNA topoisomerase II/histidine kinase"/>
    <property type="match status" value="1"/>
</dbReference>
<organism evidence="10 11">
    <name type="scientific">Spirosoma aureum</name>
    <dbReference type="NCBI Taxonomy" id="2692134"/>
    <lineage>
        <taxon>Bacteria</taxon>
        <taxon>Pseudomonadati</taxon>
        <taxon>Bacteroidota</taxon>
        <taxon>Cytophagia</taxon>
        <taxon>Cytophagales</taxon>
        <taxon>Cytophagaceae</taxon>
        <taxon>Spirosoma</taxon>
    </lineage>
</organism>
<dbReference type="EMBL" id="CP050063">
    <property type="protein sequence ID" value="QIP14675.1"/>
    <property type="molecule type" value="Genomic_DNA"/>
</dbReference>
<comment type="catalytic activity">
    <reaction evidence="1">
        <text>ATP + protein L-histidine = ADP + protein N-phospho-L-histidine.</text>
        <dbReference type="EC" id="2.7.13.3"/>
    </reaction>
</comment>
<evidence type="ECO:0000313" key="11">
    <source>
        <dbReference type="Proteomes" id="UP000501802"/>
    </source>
</evidence>
<feature type="modified residue" description="4-aspartylphosphate" evidence="7">
    <location>
        <position position="474"/>
    </location>
</feature>